<proteinExistence type="predicted"/>
<keyword evidence="1" id="KW-1185">Reference proteome</keyword>
<dbReference type="AlphaFoldDB" id="A0A1I7X1V1"/>
<evidence type="ECO:0000313" key="1">
    <source>
        <dbReference type="Proteomes" id="UP000095283"/>
    </source>
</evidence>
<name>A0A1I7X1V1_HETBA</name>
<accession>A0A1I7X1V1</accession>
<reference evidence="2" key="1">
    <citation type="submission" date="2016-11" db="UniProtKB">
        <authorList>
            <consortium name="WormBaseParasite"/>
        </authorList>
    </citation>
    <scope>IDENTIFICATION</scope>
</reference>
<sequence>MSYMTNCTGNVGSAYDSSRTCAHNCISKDEHEYYLRPFFRRNYLNDFICVKHFKEFREYLPCYRNRRSLEFFFVKCGYFALDDTSVLQATKRTCTALNCVLHYIPGLIRHDCGVSSYDSKFAKKAGDLMERMVAAFLRERVKLNKMIRMCEDMK</sequence>
<dbReference type="WBParaSite" id="Hba_11545">
    <property type="protein sequence ID" value="Hba_11545"/>
    <property type="gene ID" value="Hba_11545"/>
</dbReference>
<organism evidence="1 2">
    <name type="scientific">Heterorhabditis bacteriophora</name>
    <name type="common">Entomopathogenic nematode worm</name>
    <dbReference type="NCBI Taxonomy" id="37862"/>
    <lineage>
        <taxon>Eukaryota</taxon>
        <taxon>Metazoa</taxon>
        <taxon>Ecdysozoa</taxon>
        <taxon>Nematoda</taxon>
        <taxon>Chromadorea</taxon>
        <taxon>Rhabditida</taxon>
        <taxon>Rhabditina</taxon>
        <taxon>Rhabditomorpha</taxon>
        <taxon>Strongyloidea</taxon>
        <taxon>Heterorhabditidae</taxon>
        <taxon>Heterorhabditis</taxon>
    </lineage>
</organism>
<evidence type="ECO:0000313" key="2">
    <source>
        <dbReference type="WBParaSite" id="Hba_11545"/>
    </source>
</evidence>
<dbReference type="Proteomes" id="UP000095283">
    <property type="component" value="Unplaced"/>
</dbReference>
<protein>
    <submittedName>
        <fullName evidence="2">DB domain-containing protein</fullName>
    </submittedName>
</protein>